<evidence type="ECO:0000313" key="3">
    <source>
        <dbReference type="EMBL" id="ORY05313.1"/>
    </source>
</evidence>
<evidence type="ECO:0008006" key="5">
    <source>
        <dbReference type="Google" id="ProtNLM"/>
    </source>
</evidence>
<dbReference type="Proteomes" id="UP000193498">
    <property type="component" value="Unassembled WGS sequence"/>
</dbReference>
<protein>
    <recommendedName>
        <fullName evidence="5">Essential protein Yae1 N-terminal domain-containing protein</fullName>
    </recommendedName>
</protein>
<evidence type="ECO:0000313" key="4">
    <source>
        <dbReference type="Proteomes" id="UP000193498"/>
    </source>
</evidence>
<name>A0A1Y1Z4X3_9FUNG</name>
<comment type="caution">
    <text evidence="3">The sequence shown here is derived from an EMBL/GenBank/DDBJ whole genome shotgun (WGS) entry which is preliminary data.</text>
</comment>
<evidence type="ECO:0000256" key="2">
    <source>
        <dbReference type="SAM" id="SignalP"/>
    </source>
</evidence>
<dbReference type="InParanoid" id="A0A1Y1Z4X3"/>
<proteinExistence type="predicted"/>
<keyword evidence="2" id="KW-0732">Signal</keyword>
<dbReference type="AlphaFoldDB" id="A0A1Y1Z4X3"/>
<keyword evidence="4" id="KW-1185">Reference proteome</keyword>
<organism evidence="3 4">
    <name type="scientific">Basidiobolus meristosporus CBS 931.73</name>
    <dbReference type="NCBI Taxonomy" id="1314790"/>
    <lineage>
        <taxon>Eukaryota</taxon>
        <taxon>Fungi</taxon>
        <taxon>Fungi incertae sedis</taxon>
        <taxon>Zoopagomycota</taxon>
        <taxon>Entomophthoromycotina</taxon>
        <taxon>Basidiobolomycetes</taxon>
        <taxon>Basidiobolales</taxon>
        <taxon>Basidiobolaceae</taxon>
        <taxon>Basidiobolus</taxon>
    </lineage>
</organism>
<reference evidence="3 4" key="1">
    <citation type="submission" date="2016-07" db="EMBL/GenBank/DDBJ databases">
        <title>Pervasive Adenine N6-methylation of Active Genes in Fungi.</title>
        <authorList>
            <consortium name="DOE Joint Genome Institute"/>
            <person name="Mondo S.J."/>
            <person name="Dannebaum R.O."/>
            <person name="Kuo R.C."/>
            <person name="Labutti K."/>
            <person name="Haridas S."/>
            <person name="Kuo A."/>
            <person name="Salamov A."/>
            <person name="Ahrendt S.R."/>
            <person name="Lipzen A."/>
            <person name="Sullivan W."/>
            <person name="Andreopoulos W.B."/>
            <person name="Clum A."/>
            <person name="Lindquist E."/>
            <person name="Daum C."/>
            <person name="Ramamoorthy G.K."/>
            <person name="Gryganskyi A."/>
            <person name="Culley D."/>
            <person name="Magnuson J.K."/>
            <person name="James T.Y."/>
            <person name="O'Malley M.A."/>
            <person name="Stajich J.E."/>
            <person name="Spatafora J.W."/>
            <person name="Visel A."/>
            <person name="Grigoriev I.V."/>
        </authorList>
    </citation>
    <scope>NUCLEOTIDE SEQUENCE [LARGE SCALE GENOMIC DNA]</scope>
    <source>
        <strain evidence="3 4">CBS 931.73</strain>
    </source>
</reference>
<feature type="signal peptide" evidence="2">
    <location>
        <begin position="1"/>
        <end position="21"/>
    </location>
</feature>
<dbReference type="EMBL" id="MCFE01000026">
    <property type="protein sequence ID" value="ORY05313.1"/>
    <property type="molecule type" value="Genomic_DNA"/>
</dbReference>
<feature type="compositionally biased region" description="Basic and acidic residues" evidence="1">
    <location>
        <begin position="85"/>
        <end position="107"/>
    </location>
</feature>
<gene>
    <name evidence="3" type="ORF">K493DRAFT_296519</name>
</gene>
<sequence length="224" mass="24640">MRSFVFAWICCFTTLEKLVVGTSIVESLNMTGTANGVLPTTAKPIDKAQALDDYDEGYSEGRKSAYSEGYQAGLEKSYFRGYSKGKERGQKEGEKHGRNKGEKHGQRDGYWAGFHDGRDKGIELGEKSGYTKGVIAGEAYGYESGLKNSLEQGGELVNLNHTSLDNSSTIFQDMLEKIQIHTDTSALFNQKINIILENLGSNSTLSKTKSTINKSNRSLLHFSA</sequence>
<accession>A0A1Y1Z4X3</accession>
<feature type="chain" id="PRO_5012372634" description="Essential protein Yae1 N-terminal domain-containing protein" evidence="2">
    <location>
        <begin position="22"/>
        <end position="224"/>
    </location>
</feature>
<feature type="region of interest" description="Disordered" evidence="1">
    <location>
        <begin position="85"/>
        <end position="112"/>
    </location>
</feature>
<evidence type="ECO:0000256" key="1">
    <source>
        <dbReference type="SAM" id="MobiDB-lite"/>
    </source>
</evidence>